<feature type="domain" description="Streptococcal pilin isopeptide linkage" evidence="4">
    <location>
        <begin position="46"/>
        <end position="166"/>
    </location>
</feature>
<organism evidence="6 7">
    <name type="scientific">Slackia piriformis</name>
    <dbReference type="NCBI Taxonomy" id="626934"/>
    <lineage>
        <taxon>Bacteria</taxon>
        <taxon>Bacillati</taxon>
        <taxon>Actinomycetota</taxon>
        <taxon>Coriobacteriia</taxon>
        <taxon>Eggerthellales</taxon>
        <taxon>Eggerthellaceae</taxon>
        <taxon>Slackia</taxon>
    </lineage>
</organism>
<evidence type="ECO:0008006" key="8">
    <source>
        <dbReference type="Google" id="ProtNLM"/>
    </source>
</evidence>
<dbReference type="EMBL" id="JAGZSV010000039">
    <property type="protein sequence ID" value="MBS6940532.1"/>
    <property type="molecule type" value="Genomic_DNA"/>
</dbReference>
<protein>
    <recommendedName>
        <fullName evidence="8">Streptococcal pilin isopeptide linker domain-containing protein</fullName>
    </recommendedName>
</protein>
<feature type="compositionally biased region" description="Basic and acidic residues" evidence="1">
    <location>
        <begin position="173"/>
        <end position="191"/>
    </location>
</feature>
<dbReference type="Pfam" id="PF12892">
    <property type="entry name" value="FctA"/>
    <property type="match status" value="1"/>
</dbReference>
<evidence type="ECO:0000256" key="2">
    <source>
        <dbReference type="SAM" id="Phobius"/>
    </source>
</evidence>
<feature type="signal peptide" evidence="3">
    <location>
        <begin position="1"/>
        <end position="34"/>
    </location>
</feature>
<feature type="domain" description="DUF7601" evidence="5">
    <location>
        <begin position="229"/>
        <end position="321"/>
    </location>
</feature>
<feature type="transmembrane region" description="Helical" evidence="2">
    <location>
        <begin position="366"/>
        <end position="389"/>
    </location>
</feature>
<evidence type="ECO:0000259" key="5">
    <source>
        <dbReference type="Pfam" id="PF24547"/>
    </source>
</evidence>
<dbReference type="InterPro" id="IPR055382">
    <property type="entry name" value="DUF7601"/>
</dbReference>
<keyword evidence="3" id="KW-0732">Signal</keyword>
<evidence type="ECO:0000256" key="1">
    <source>
        <dbReference type="SAM" id="MobiDB-lite"/>
    </source>
</evidence>
<dbReference type="Proteomes" id="UP000727506">
    <property type="component" value="Unassembled WGS sequence"/>
</dbReference>
<evidence type="ECO:0000256" key="3">
    <source>
        <dbReference type="SAM" id="SignalP"/>
    </source>
</evidence>
<evidence type="ECO:0000313" key="7">
    <source>
        <dbReference type="Proteomes" id="UP000727506"/>
    </source>
</evidence>
<feature type="chain" id="PRO_5037300873" description="Streptococcal pilin isopeptide linker domain-containing protein" evidence="3">
    <location>
        <begin position="35"/>
        <end position="398"/>
    </location>
</feature>
<accession>A0A943YYN2</accession>
<dbReference type="Gene3D" id="2.60.40.3050">
    <property type="match status" value="1"/>
</dbReference>
<proteinExistence type="predicted"/>
<keyword evidence="2" id="KW-1133">Transmembrane helix</keyword>
<dbReference type="InterPro" id="IPR022464">
    <property type="entry name" value="Strep_pil_isopept_link"/>
</dbReference>
<comment type="caution">
    <text evidence="6">The sequence shown here is derived from an EMBL/GenBank/DDBJ whole genome shotgun (WGS) entry which is preliminary data.</text>
</comment>
<evidence type="ECO:0000313" key="6">
    <source>
        <dbReference type="EMBL" id="MBS6940532.1"/>
    </source>
</evidence>
<keyword evidence="2" id="KW-0812">Transmembrane</keyword>
<dbReference type="Gene3D" id="2.60.40.1140">
    <property type="entry name" value="Collagen-binding surface protein Cna, B-type domain"/>
    <property type="match status" value="1"/>
</dbReference>
<gene>
    <name evidence="6" type="ORF">KH142_03445</name>
</gene>
<dbReference type="AlphaFoldDB" id="A0A943YYN2"/>
<evidence type="ECO:0000259" key="4">
    <source>
        <dbReference type="Pfam" id="PF12892"/>
    </source>
</evidence>
<name>A0A943YYN2_9ACTN</name>
<feature type="region of interest" description="Disordered" evidence="1">
    <location>
        <begin position="173"/>
        <end position="212"/>
    </location>
</feature>
<sequence length="398" mass="41123">MHMTMKAARGLFAFAATAALAVSMTALAPGKALAADPPAADGTEIAITKKLVGATSELPQAQAFTFDFAKVSVNDLTDKADLDTMPAIAAKTVEIGLGQGKYTSKKTEGATTTLRQDLKFDIAGLQFGHAGVYKYLVKETGTVAGVTMSQAEYTLSVYVKNSAQGGTEIDKVIVDKDKDDQGGTVDTKVDPDLNPAQPGNPDTPDNPGSDIDGGSGFAFVNSIAATDTTLAVSKTVTGDYADKAKDFHFSMTITVPATATAPVDGYKASVGDQEYTFVSGAPTEFTLHDGQTLSFAALPVGTEFTYTETGVDGYTPSASTTLGAANPVAQQGSEGDDFTLNAAALAKDGNTSALTNAYKTVTPTGIAMNVLPFVLMIAVPLIAAAGYVASKRRKAYRA</sequence>
<reference evidence="6" key="1">
    <citation type="submission" date="2021-02" db="EMBL/GenBank/DDBJ databases">
        <title>Infant gut strain persistence is associated with maternal origin, phylogeny, and functional potential including surface adhesion and iron acquisition.</title>
        <authorList>
            <person name="Lou Y.C."/>
        </authorList>
    </citation>
    <scope>NUCLEOTIDE SEQUENCE</scope>
    <source>
        <strain evidence="6">L2_039_000G1_dasL2_039_000G1_concoct_11</strain>
    </source>
</reference>
<dbReference type="Pfam" id="PF24547">
    <property type="entry name" value="DUF7601"/>
    <property type="match status" value="1"/>
</dbReference>
<dbReference type="InterPro" id="IPR038174">
    <property type="entry name" value="Strep_pil_link_sf"/>
</dbReference>
<keyword evidence="2" id="KW-0472">Membrane</keyword>